<keyword evidence="3" id="KW-1185">Reference proteome</keyword>
<feature type="chain" id="PRO_5041200593" description="Secreted protein" evidence="1">
    <location>
        <begin position="26"/>
        <end position="138"/>
    </location>
</feature>
<evidence type="ECO:0000313" key="2">
    <source>
        <dbReference type="EMBL" id="KAK0443309.1"/>
    </source>
</evidence>
<protein>
    <recommendedName>
        <fullName evidence="4">Secreted protein</fullName>
    </recommendedName>
</protein>
<sequence>MSRFSTTSACCWWTCKVLLSRAVVTTPFSRKSYSSRYHQDPQNQLRYMSEHDSYDRPSLPTEEWTPFPIFTVHFWFVRKLATSAPQLVSAGKRTCSSMTWRYADNKPSRLRWARFESHLSLLIIWSGGCRLWCIGHCF</sequence>
<organism evidence="2 3">
    <name type="scientific">Armillaria borealis</name>
    <dbReference type="NCBI Taxonomy" id="47425"/>
    <lineage>
        <taxon>Eukaryota</taxon>
        <taxon>Fungi</taxon>
        <taxon>Dikarya</taxon>
        <taxon>Basidiomycota</taxon>
        <taxon>Agaricomycotina</taxon>
        <taxon>Agaricomycetes</taxon>
        <taxon>Agaricomycetidae</taxon>
        <taxon>Agaricales</taxon>
        <taxon>Marasmiineae</taxon>
        <taxon>Physalacriaceae</taxon>
        <taxon>Armillaria</taxon>
    </lineage>
</organism>
<evidence type="ECO:0000313" key="3">
    <source>
        <dbReference type="Proteomes" id="UP001175226"/>
    </source>
</evidence>
<dbReference type="EMBL" id="JAUEPT010000023">
    <property type="protein sequence ID" value="KAK0443309.1"/>
    <property type="molecule type" value="Genomic_DNA"/>
</dbReference>
<gene>
    <name evidence="2" type="ORF">EV421DRAFT_544081</name>
</gene>
<reference evidence="2" key="1">
    <citation type="submission" date="2023-06" db="EMBL/GenBank/DDBJ databases">
        <authorList>
            <consortium name="Lawrence Berkeley National Laboratory"/>
            <person name="Ahrendt S."/>
            <person name="Sahu N."/>
            <person name="Indic B."/>
            <person name="Wong-Bajracharya J."/>
            <person name="Merenyi Z."/>
            <person name="Ke H.-M."/>
            <person name="Monk M."/>
            <person name="Kocsube S."/>
            <person name="Drula E."/>
            <person name="Lipzen A."/>
            <person name="Balint B."/>
            <person name="Henrissat B."/>
            <person name="Andreopoulos B."/>
            <person name="Martin F.M."/>
            <person name="Harder C.B."/>
            <person name="Rigling D."/>
            <person name="Ford K.L."/>
            <person name="Foster G.D."/>
            <person name="Pangilinan J."/>
            <person name="Papanicolaou A."/>
            <person name="Barry K."/>
            <person name="LaButti K."/>
            <person name="Viragh M."/>
            <person name="Koriabine M."/>
            <person name="Yan M."/>
            <person name="Riley R."/>
            <person name="Champramary S."/>
            <person name="Plett K.L."/>
            <person name="Tsai I.J."/>
            <person name="Slot J."/>
            <person name="Sipos G."/>
            <person name="Plett J."/>
            <person name="Nagy L.G."/>
            <person name="Grigoriev I.V."/>
        </authorList>
    </citation>
    <scope>NUCLEOTIDE SEQUENCE</scope>
    <source>
        <strain evidence="2">FPL87.14</strain>
    </source>
</reference>
<comment type="caution">
    <text evidence="2">The sequence shown here is derived from an EMBL/GenBank/DDBJ whole genome shotgun (WGS) entry which is preliminary data.</text>
</comment>
<name>A0AA39JIX9_9AGAR</name>
<dbReference type="Proteomes" id="UP001175226">
    <property type="component" value="Unassembled WGS sequence"/>
</dbReference>
<feature type="signal peptide" evidence="1">
    <location>
        <begin position="1"/>
        <end position="25"/>
    </location>
</feature>
<evidence type="ECO:0008006" key="4">
    <source>
        <dbReference type="Google" id="ProtNLM"/>
    </source>
</evidence>
<accession>A0AA39JIX9</accession>
<keyword evidence="1" id="KW-0732">Signal</keyword>
<proteinExistence type="predicted"/>
<evidence type="ECO:0000256" key="1">
    <source>
        <dbReference type="SAM" id="SignalP"/>
    </source>
</evidence>
<dbReference type="AlphaFoldDB" id="A0AA39JIX9"/>